<comment type="caution">
    <text evidence="12">The sequence shown here is derived from an EMBL/GenBank/DDBJ whole genome shotgun (WGS) entry which is preliminary data.</text>
</comment>
<evidence type="ECO:0000256" key="5">
    <source>
        <dbReference type="ARBA" id="ARBA00022741"/>
    </source>
</evidence>
<dbReference type="InterPro" id="IPR000008">
    <property type="entry name" value="C2_dom"/>
</dbReference>
<dbReference type="InterPro" id="IPR020859">
    <property type="entry name" value="ROC"/>
</dbReference>
<dbReference type="GO" id="GO:0005524">
    <property type="term" value="F:ATP binding"/>
    <property type="evidence" value="ECO:0007669"/>
    <property type="project" value="UniProtKB-KW"/>
</dbReference>
<dbReference type="SUPFAM" id="SSF48403">
    <property type="entry name" value="Ankyrin repeat"/>
    <property type="match status" value="1"/>
</dbReference>
<feature type="repeat" description="ANK" evidence="10">
    <location>
        <begin position="132"/>
        <end position="164"/>
    </location>
</feature>
<gene>
    <name evidence="12" type="ORF">Poli38472_010185</name>
</gene>
<dbReference type="PANTHER" id="PTHR24118">
    <property type="entry name" value="POTE ANKYRIN DOMAIN"/>
    <property type="match status" value="1"/>
</dbReference>
<comment type="cofactor">
    <cofactor evidence="1">
        <name>Mg(2+)</name>
        <dbReference type="ChEBI" id="CHEBI:18420"/>
    </cofactor>
</comment>
<evidence type="ECO:0000256" key="10">
    <source>
        <dbReference type="PROSITE-ProRule" id="PRU00023"/>
    </source>
</evidence>
<name>A0A8K1C8H5_PYTOL</name>
<evidence type="ECO:0000256" key="8">
    <source>
        <dbReference type="ARBA" id="ARBA00047899"/>
    </source>
</evidence>
<evidence type="ECO:0000256" key="6">
    <source>
        <dbReference type="ARBA" id="ARBA00022777"/>
    </source>
</evidence>
<dbReference type="Gene3D" id="1.25.40.20">
    <property type="entry name" value="Ankyrin repeat-containing domain"/>
    <property type="match status" value="1"/>
</dbReference>
<evidence type="ECO:0000256" key="9">
    <source>
        <dbReference type="ARBA" id="ARBA00048679"/>
    </source>
</evidence>
<keyword evidence="3" id="KW-0808">Transferase</keyword>
<evidence type="ECO:0000313" key="12">
    <source>
        <dbReference type="EMBL" id="TMW58626.1"/>
    </source>
</evidence>
<evidence type="ECO:0000256" key="4">
    <source>
        <dbReference type="ARBA" id="ARBA00022737"/>
    </source>
</evidence>
<evidence type="ECO:0000256" key="7">
    <source>
        <dbReference type="ARBA" id="ARBA00022840"/>
    </source>
</evidence>
<dbReference type="PROSITE" id="PS50088">
    <property type="entry name" value="ANK_REPEAT"/>
    <property type="match status" value="6"/>
</dbReference>
<keyword evidence="6" id="KW-0418">Kinase</keyword>
<dbReference type="EC" id="2.7.11.1" evidence="2"/>
<dbReference type="InterPro" id="IPR032171">
    <property type="entry name" value="COR-A"/>
</dbReference>
<organism evidence="12 13">
    <name type="scientific">Pythium oligandrum</name>
    <name type="common">Mycoparasitic fungus</name>
    <dbReference type="NCBI Taxonomy" id="41045"/>
    <lineage>
        <taxon>Eukaryota</taxon>
        <taxon>Sar</taxon>
        <taxon>Stramenopiles</taxon>
        <taxon>Oomycota</taxon>
        <taxon>Peronosporomycetes</taxon>
        <taxon>Pythiales</taxon>
        <taxon>Pythiaceae</taxon>
        <taxon>Pythium</taxon>
    </lineage>
</organism>
<feature type="repeat" description="ANK" evidence="10">
    <location>
        <begin position="165"/>
        <end position="197"/>
    </location>
</feature>
<protein>
    <recommendedName>
        <fullName evidence="2">non-specific serine/threonine protein kinase</fullName>
        <ecNumber evidence="2">2.7.11.1</ecNumber>
    </recommendedName>
</protein>
<keyword evidence="13" id="KW-1185">Reference proteome</keyword>
<dbReference type="PROSITE" id="PS51419">
    <property type="entry name" value="RAB"/>
    <property type="match status" value="1"/>
</dbReference>
<dbReference type="GO" id="GO:0016301">
    <property type="term" value="F:kinase activity"/>
    <property type="evidence" value="ECO:0007669"/>
    <property type="project" value="UniProtKB-KW"/>
</dbReference>
<dbReference type="Pfam" id="PF12796">
    <property type="entry name" value="Ank_2"/>
    <property type="match status" value="2"/>
</dbReference>
<proteinExistence type="predicted"/>
<dbReference type="Pfam" id="PF08477">
    <property type="entry name" value="Roc"/>
    <property type="match status" value="1"/>
</dbReference>
<evidence type="ECO:0000259" key="11">
    <source>
        <dbReference type="PROSITE" id="PS51424"/>
    </source>
</evidence>
<comment type="catalytic activity">
    <reaction evidence="9">
        <text>L-seryl-[protein] + ATP = O-phospho-L-seryl-[protein] + ADP + H(+)</text>
        <dbReference type="Rhea" id="RHEA:17989"/>
        <dbReference type="Rhea" id="RHEA-COMP:9863"/>
        <dbReference type="Rhea" id="RHEA-COMP:11604"/>
        <dbReference type="ChEBI" id="CHEBI:15378"/>
        <dbReference type="ChEBI" id="CHEBI:29999"/>
        <dbReference type="ChEBI" id="CHEBI:30616"/>
        <dbReference type="ChEBI" id="CHEBI:83421"/>
        <dbReference type="ChEBI" id="CHEBI:456216"/>
        <dbReference type="EC" id="2.7.11.1"/>
    </reaction>
</comment>
<evidence type="ECO:0000313" key="13">
    <source>
        <dbReference type="Proteomes" id="UP000794436"/>
    </source>
</evidence>
<reference evidence="12" key="1">
    <citation type="submission" date="2019-03" db="EMBL/GenBank/DDBJ databases">
        <title>Long read genome sequence of the mycoparasitic Pythium oligandrum ATCC 38472 isolated from sugarbeet rhizosphere.</title>
        <authorList>
            <person name="Gaulin E."/>
        </authorList>
    </citation>
    <scope>NUCLEOTIDE SEQUENCE</scope>
    <source>
        <strain evidence="12">ATCC 38472_TT</strain>
    </source>
</reference>
<dbReference type="SUPFAM" id="SSF52540">
    <property type="entry name" value="P-loop containing nucleoside triphosphate hydrolases"/>
    <property type="match status" value="1"/>
</dbReference>
<keyword evidence="4" id="KW-0677">Repeat</keyword>
<feature type="repeat" description="ANK" evidence="10">
    <location>
        <begin position="66"/>
        <end position="98"/>
    </location>
</feature>
<dbReference type="OrthoDB" id="93327at2759"/>
<feature type="repeat" description="ANK" evidence="10">
    <location>
        <begin position="1"/>
        <end position="30"/>
    </location>
</feature>
<keyword evidence="5" id="KW-0547">Nucleotide-binding</keyword>
<dbReference type="SMART" id="SM00248">
    <property type="entry name" value="ANK"/>
    <property type="match status" value="6"/>
</dbReference>
<feature type="domain" description="Roc" evidence="11">
    <location>
        <begin position="329"/>
        <end position="581"/>
    </location>
</feature>
<dbReference type="Pfam" id="PF00168">
    <property type="entry name" value="C2"/>
    <property type="match status" value="1"/>
</dbReference>
<evidence type="ECO:0000256" key="1">
    <source>
        <dbReference type="ARBA" id="ARBA00001946"/>
    </source>
</evidence>
<dbReference type="Proteomes" id="UP000794436">
    <property type="component" value="Unassembled WGS sequence"/>
</dbReference>
<dbReference type="Pfam" id="PF16095">
    <property type="entry name" value="COR-A"/>
    <property type="match status" value="1"/>
</dbReference>
<dbReference type="PRINTS" id="PR00449">
    <property type="entry name" value="RASTRNSFRMNG"/>
</dbReference>
<dbReference type="PANTHER" id="PTHR24118:SF99">
    <property type="entry name" value="POTE ANKYRIN DOMAIN FAMILY MEMBER 3C-RELATED"/>
    <property type="match status" value="1"/>
</dbReference>
<evidence type="ECO:0000256" key="2">
    <source>
        <dbReference type="ARBA" id="ARBA00012513"/>
    </source>
</evidence>
<dbReference type="Gene3D" id="3.40.50.300">
    <property type="entry name" value="P-loop containing nucleotide triphosphate hydrolases"/>
    <property type="match status" value="1"/>
</dbReference>
<feature type="repeat" description="ANK" evidence="10">
    <location>
        <begin position="32"/>
        <end position="64"/>
    </location>
</feature>
<dbReference type="PROSITE" id="PS50297">
    <property type="entry name" value="ANK_REP_REGION"/>
    <property type="match status" value="6"/>
</dbReference>
<dbReference type="PRINTS" id="PR01415">
    <property type="entry name" value="ANKYRIN"/>
</dbReference>
<keyword evidence="10" id="KW-0040">ANK repeat</keyword>
<dbReference type="SUPFAM" id="SSF49562">
    <property type="entry name" value="C2 domain (Calcium/lipid-binding domain, CaLB)"/>
    <property type="match status" value="1"/>
</dbReference>
<dbReference type="InterPro" id="IPR035892">
    <property type="entry name" value="C2_domain_sf"/>
</dbReference>
<dbReference type="InterPro" id="IPR027417">
    <property type="entry name" value="P-loop_NTPase"/>
</dbReference>
<sequence>MSLHDAVKHDDLSAVEALLEDGAEVDERQGRVGRTPLHIAAQKNHVEIAGFLISQGAAVSATTTWSLMTPLHYAADKDSVDVAMLLVEEGAEVDAQDREGRTPLHCAAIADSNEVAAYLLRNGSSHRMTDQNGQTPLHLVARNNLMEVAELLLSHGASVGAVNTLGRTPLHEAASYCRPKLARLLLQHGARINRVDSEGNSPLRCLVVKSIGDDRVWEDEVKMAYRLMAAGARWTSKDEQLVRRVARENQREEQVSGILAAIYAWNKQRKRGVRKLTRLPVEVYKRGEVDIRVYFKSMKQVSSVLLESMNAARLNVLTETHEVDAAPEEEEHVYRKKLCVVGPTQWGKTSFIKTLTTNEPTLEELDDRTIGIDIFAWEFEAPSSDTGEKSKYKVSIWDFAGQDEYQSTHTLFYSKRTMYLVCIDLNAYAEALEEAGIEEAGARSSEMDGFVEKNIFRWIRVISAREPESEFLFIGTKADLIEHDEELVEKITTDVMMRIARKEDQAVQELQRTIDALHKSRNNDMEFAAEDAKVEKRILNLETISMKRPRYLSKQLVLTTSADLTGQERVHEQLEQHIVESDTSFLMPDMYQQVEDFIRNQVQIDESETPDAATLVRKAFRNANELFELIESELEFSGEEIRAILHVLHGLGDILWFDDSEEELADIVFLNPSLVIDFIRQVINHKLGSYEIPVAPHLYPLHEAVRNEGRVSHELLSELEMWYEIQDDQLMLQLKQLLFQFQLAYPAGKGLMEWNSDLIVPIYWKKRALSEEEDDQSELPDDEELTERVCWEYDFHRHLPENIFEMLGVQSYSSHYSSDRLFTWGAFETRMSGKYVARIAKKQRDGSPPSSELDEWSILSIEVNASSNELAWQQLVWYSMNLERLLEDRPGLWVTRYTVSSGGKRFDVEQLLTEMVEMHEWQVEENLLPPRMEWFTKKAWTNRAEVPNATPIRRTASSDLETDMEARFRALLENQFHDIYAHIDVSTDKLLKQLAEIGNRRDYPALWTLELHEGSKYFGLASTYILRIRSQLSGRCFHDPIEITVPGTFFAKYGIFIKLGVSVFASVAFGEAAAPIVEHIGTELQTATELHNMVEGMEFLSIGSVNMENDRTLSPDGTIVLLRELLTAYDRNFDPLKMSTVSGLECGILIGTGEHVWAHRSEILLRDDIVLRHDYRRTSFGSNSMSSDEPVEFAEPAEVSEPVIIYEKVEDSPEDEPTVICDGTTISLRIMGVENLLNIRHIGKQSPYCKWKLVSPNGRVIASSRTLHDVGGGTDPSWKGQTFLFDLPDGIASLENTILVFRVKTTRGWRLSDEIAMGSVTIRDVEGMGLATGDWQENTITLLHKKGELAGRLRFYLRLEALGD</sequence>
<evidence type="ECO:0000256" key="3">
    <source>
        <dbReference type="ARBA" id="ARBA00022679"/>
    </source>
</evidence>
<feature type="repeat" description="ANK" evidence="10">
    <location>
        <begin position="99"/>
        <end position="131"/>
    </location>
</feature>
<dbReference type="PROSITE" id="PS51424">
    <property type="entry name" value="ROC"/>
    <property type="match status" value="1"/>
</dbReference>
<keyword evidence="7" id="KW-0067">ATP-binding</keyword>
<comment type="catalytic activity">
    <reaction evidence="8">
        <text>L-threonyl-[protein] + ATP = O-phospho-L-threonyl-[protein] + ADP + H(+)</text>
        <dbReference type="Rhea" id="RHEA:46608"/>
        <dbReference type="Rhea" id="RHEA-COMP:11060"/>
        <dbReference type="Rhea" id="RHEA-COMP:11605"/>
        <dbReference type="ChEBI" id="CHEBI:15378"/>
        <dbReference type="ChEBI" id="CHEBI:30013"/>
        <dbReference type="ChEBI" id="CHEBI:30616"/>
        <dbReference type="ChEBI" id="CHEBI:61977"/>
        <dbReference type="ChEBI" id="CHEBI:456216"/>
        <dbReference type="EC" id="2.7.11.1"/>
    </reaction>
</comment>
<accession>A0A8K1C8H5</accession>
<dbReference type="EMBL" id="SPLM01000111">
    <property type="protein sequence ID" value="TMW58626.1"/>
    <property type="molecule type" value="Genomic_DNA"/>
</dbReference>
<dbReference type="InterPro" id="IPR036770">
    <property type="entry name" value="Ankyrin_rpt-contain_sf"/>
</dbReference>
<dbReference type="InterPro" id="IPR002110">
    <property type="entry name" value="Ankyrin_rpt"/>
</dbReference>